<dbReference type="Pfam" id="PF04218">
    <property type="entry name" value="CENP-B_N"/>
    <property type="match status" value="1"/>
</dbReference>
<evidence type="ECO:0000259" key="6">
    <source>
        <dbReference type="PROSITE" id="PS51253"/>
    </source>
</evidence>
<sequence length="234" mass="26187">MAPKKNVLTLKEKLEVVKVLENEKLSVRDLAKKFNIGKTQAAQIAKHKEEIRTKCQSGINLDQKKGFLKTEGLNIDSLCYEWFSTARSQNVPVSGPLVKAKAKEVAENLGYNYFTASDGWLQKWCRRHCISFKCLSGKAADINKEDVNQFIEKLPPMLNGYQPEGIYDANESGLFFRVLPDKTLALKSEKCSALFKILGQDNVAVLSDCMHASLLADSVDVRTRNSIGSCHIIF</sequence>
<dbReference type="Pfam" id="PF03221">
    <property type="entry name" value="HTH_Tnp_Tc5"/>
    <property type="match status" value="1"/>
</dbReference>
<feature type="domain" description="HTH psq-type" evidence="5">
    <location>
        <begin position="1"/>
        <end position="51"/>
    </location>
</feature>
<dbReference type="EMBL" id="JAPWTK010000093">
    <property type="protein sequence ID" value="KAJ8950885.1"/>
    <property type="molecule type" value="Genomic_DNA"/>
</dbReference>
<dbReference type="GO" id="GO:0003677">
    <property type="term" value="F:DNA binding"/>
    <property type="evidence" value="ECO:0007669"/>
    <property type="project" value="UniProtKB-UniRule"/>
</dbReference>
<keyword evidence="2 4" id="KW-0238">DNA-binding</keyword>
<dbReference type="Proteomes" id="UP001162162">
    <property type="component" value="Unassembled WGS sequence"/>
</dbReference>
<dbReference type="SMART" id="SM00674">
    <property type="entry name" value="CENPB"/>
    <property type="match status" value="1"/>
</dbReference>
<evidence type="ECO:0000313" key="8">
    <source>
        <dbReference type="Proteomes" id="UP001162162"/>
    </source>
</evidence>
<keyword evidence="3 4" id="KW-0539">Nucleus</keyword>
<evidence type="ECO:0000259" key="5">
    <source>
        <dbReference type="PROSITE" id="PS50960"/>
    </source>
</evidence>
<dbReference type="InterPro" id="IPR050863">
    <property type="entry name" value="CenT-Element_Derived"/>
</dbReference>
<evidence type="ECO:0000313" key="7">
    <source>
        <dbReference type="EMBL" id="KAJ8950885.1"/>
    </source>
</evidence>
<reference evidence="7" key="1">
    <citation type="journal article" date="2023" name="Insect Mol. Biol.">
        <title>Genome sequencing provides insights into the evolution of gene families encoding plant cell wall-degrading enzymes in longhorned beetles.</title>
        <authorList>
            <person name="Shin N.R."/>
            <person name="Okamura Y."/>
            <person name="Kirsch R."/>
            <person name="Pauchet Y."/>
        </authorList>
    </citation>
    <scope>NUCLEOTIDE SEQUENCE</scope>
    <source>
        <strain evidence="7">AMC_N1</strain>
    </source>
</reference>
<evidence type="ECO:0008006" key="9">
    <source>
        <dbReference type="Google" id="ProtNLM"/>
    </source>
</evidence>
<dbReference type="InterPro" id="IPR006600">
    <property type="entry name" value="HTH_CenpB_DNA-bd_dom"/>
</dbReference>
<dbReference type="GO" id="GO:0005634">
    <property type="term" value="C:nucleus"/>
    <property type="evidence" value="ECO:0007669"/>
    <property type="project" value="UniProtKB-SubCell"/>
</dbReference>
<feature type="domain" description="HTH CENPB-type" evidence="6">
    <location>
        <begin position="63"/>
        <end position="134"/>
    </location>
</feature>
<evidence type="ECO:0000256" key="1">
    <source>
        <dbReference type="ARBA" id="ARBA00004123"/>
    </source>
</evidence>
<dbReference type="Gene3D" id="1.10.10.60">
    <property type="entry name" value="Homeodomain-like"/>
    <property type="match status" value="2"/>
</dbReference>
<dbReference type="SUPFAM" id="SSF46689">
    <property type="entry name" value="Homeodomain-like"/>
    <property type="match status" value="2"/>
</dbReference>
<dbReference type="PROSITE" id="PS50960">
    <property type="entry name" value="HTH_PSQ"/>
    <property type="match status" value="1"/>
</dbReference>
<gene>
    <name evidence="7" type="ORF">NQ318_011185</name>
</gene>
<comment type="subcellular location">
    <subcellularLocation>
        <location evidence="1 4">Nucleus</location>
    </subcellularLocation>
</comment>
<dbReference type="PANTHER" id="PTHR19303:SF73">
    <property type="entry name" value="PROTEIN PDC2"/>
    <property type="match status" value="1"/>
</dbReference>
<dbReference type="InterPro" id="IPR007889">
    <property type="entry name" value="HTH_Psq"/>
</dbReference>
<evidence type="ECO:0000256" key="3">
    <source>
        <dbReference type="ARBA" id="ARBA00023242"/>
    </source>
</evidence>
<dbReference type="PROSITE" id="PS51253">
    <property type="entry name" value="HTH_CENPB"/>
    <property type="match status" value="1"/>
</dbReference>
<evidence type="ECO:0000256" key="2">
    <source>
        <dbReference type="ARBA" id="ARBA00023125"/>
    </source>
</evidence>
<dbReference type="InterPro" id="IPR009057">
    <property type="entry name" value="Homeodomain-like_sf"/>
</dbReference>
<accession>A0AAV8YGV3</accession>
<dbReference type="AlphaFoldDB" id="A0AAV8YGV3"/>
<comment type="caution">
    <text evidence="7">The sequence shown here is derived from an EMBL/GenBank/DDBJ whole genome shotgun (WGS) entry which is preliminary data.</text>
</comment>
<keyword evidence="8" id="KW-1185">Reference proteome</keyword>
<evidence type="ECO:0000256" key="4">
    <source>
        <dbReference type="PROSITE-ProRule" id="PRU00320"/>
    </source>
</evidence>
<feature type="DNA-binding region" description="H-T-H motif" evidence="4">
    <location>
        <begin position="27"/>
        <end position="47"/>
    </location>
</feature>
<dbReference type="PANTHER" id="PTHR19303">
    <property type="entry name" value="TRANSPOSON"/>
    <property type="match status" value="1"/>
</dbReference>
<protein>
    <recommendedName>
        <fullName evidence="9">Tigger transposable element-derived protein 4</fullName>
    </recommendedName>
</protein>
<organism evidence="7 8">
    <name type="scientific">Aromia moschata</name>
    <dbReference type="NCBI Taxonomy" id="1265417"/>
    <lineage>
        <taxon>Eukaryota</taxon>
        <taxon>Metazoa</taxon>
        <taxon>Ecdysozoa</taxon>
        <taxon>Arthropoda</taxon>
        <taxon>Hexapoda</taxon>
        <taxon>Insecta</taxon>
        <taxon>Pterygota</taxon>
        <taxon>Neoptera</taxon>
        <taxon>Endopterygota</taxon>
        <taxon>Coleoptera</taxon>
        <taxon>Polyphaga</taxon>
        <taxon>Cucujiformia</taxon>
        <taxon>Chrysomeloidea</taxon>
        <taxon>Cerambycidae</taxon>
        <taxon>Cerambycinae</taxon>
        <taxon>Callichromatini</taxon>
        <taxon>Aromia</taxon>
    </lineage>
</organism>
<proteinExistence type="predicted"/>
<name>A0AAV8YGV3_9CUCU</name>